<reference evidence="1" key="2">
    <citation type="journal article" date="2015" name="Fish Shellfish Immunol.">
        <title>Early steps in the European eel (Anguilla anguilla)-Vibrio vulnificus interaction in the gills: Role of the RtxA13 toxin.</title>
        <authorList>
            <person name="Callol A."/>
            <person name="Pajuelo D."/>
            <person name="Ebbesson L."/>
            <person name="Teles M."/>
            <person name="MacKenzie S."/>
            <person name="Amaro C."/>
        </authorList>
    </citation>
    <scope>NUCLEOTIDE SEQUENCE</scope>
</reference>
<dbReference type="EMBL" id="GBXM01018567">
    <property type="protein sequence ID" value="JAH90010.1"/>
    <property type="molecule type" value="Transcribed_RNA"/>
</dbReference>
<evidence type="ECO:0000313" key="1">
    <source>
        <dbReference type="EMBL" id="JAH90010.1"/>
    </source>
</evidence>
<sequence length="48" mass="5401">MYCDMVFLLLCRSYVLDATMKPVKVTLLNHRGLREKICSSAASMKGCC</sequence>
<name>A0A0E9WK97_ANGAN</name>
<accession>A0A0E9WK97</accession>
<dbReference type="AlphaFoldDB" id="A0A0E9WK97"/>
<reference evidence="1" key="1">
    <citation type="submission" date="2014-11" db="EMBL/GenBank/DDBJ databases">
        <authorList>
            <person name="Amaro Gonzalez C."/>
        </authorList>
    </citation>
    <scope>NUCLEOTIDE SEQUENCE</scope>
</reference>
<protein>
    <submittedName>
        <fullName evidence="1">Uncharacterized protein</fullName>
    </submittedName>
</protein>
<proteinExistence type="predicted"/>
<organism evidence="1">
    <name type="scientific">Anguilla anguilla</name>
    <name type="common">European freshwater eel</name>
    <name type="synonym">Muraena anguilla</name>
    <dbReference type="NCBI Taxonomy" id="7936"/>
    <lineage>
        <taxon>Eukaryota</taxon>
        <taxon>Metazoa</taxon>
        <taxon>Chordata</taxon>
        <taxon>Craniata</taxon>
        <taxon>Vertebrata</taxon>
        <taxon>Euteleostomi</taxon>
        <taxon>Actinopterygii</taxon>
        <taxon>Neopterygii</taxon>
        <taxon>Teleostei</taxon>
        <taxon>Anguilliformes</taxon>
        <taxon>Anguillidae</taxon>
        <taxon>Anguilla</taxon>
    </lineage>
</organism>